<dbReference type="EMBL" id="LAZR01009361">
    <property type="protein sequence ID" value="KKM73093.1"/>
    <property type="molecule type" value="Genomic_DNA"/>
</dbReference>
<sequence length="172" mass="18977">MALIRLFRLTNAGDNDSTEFLDFNIPGTEKQTNVENAYITEIKDFDTDAVGSNQGVELPLGDLQALGKIEDIITVEGFFSKRNGNSNDGNNLLLGILRGFADDDKITDDWDLGRFGLRVDDDIGQSVIPDGAGVPANLTIALLWLKIEWTSDFTGNREKFKIFFKINKGDGT</sequence>
<comment type="caution">
    <text evidence="1">The sequence shown here is derived from an EMBL/GenBank/DDBJ whole genome shotgun (WGS) entry which is preliminary data.</text>
</comment>
<gene>
    <name evidence="1" type="ORF">LCGC14_1413940</name>
</gene>
<accession>A0A0F9JTR9</accession>
<reference evidence="1" key="1">
    <citation type="journal article" date="2015" name="Nature">
        <title>Complex archaea that bridge the gap between prokaryotes and eukaryotes.</title>
        <authorList>
            <person name="Spang A."/>
            <person name="Saw J.H."/>
            <person name="Jorgensen S.L."/>
            <person name="Zaremba-Niedzwiedzka K."/>
            <person name="Martijn J."/>
            <person name="Lind A.E."/>
            <person name="van Eijk R."/>
            <person name="Schleper C."/>
            <person name="Guy L."/>
            <person name="Ettema T.J."/>
        </authorList>
    </citation>
    <scope>NUCLEOTIDE SEQUENCE</scope>
</reference>
<protein>
    <submittedName>
        <fullName evidence="1">Uncharacterized protein</fullName>
    </submittedName>
</protein>
<evidence type="ECO:0000313" key="1">
    <source>
        <dbReference type="EMBL" id="KKM73093.1"/>
    </source>
</evidence>
<organism evidence="1">
    <name type="scientific">marine sediment metagenome</name>
    <dbReference type="NCBI Taxonomy" id="412755"/>
    <lineage>
        <taxon>unclassified sequences</taxon>
        <taxon>metagenomes</taxon>
        <taxon>ecological metagenomes</taxon>
    </lineage>
</organism>
<proteinExistence type="predicted"/>
<name>A0A0F9JTR9_9ZZZZ</name>
<dbReference type="AlphaFoldDB" id="A0A0F9JTR9"/>